<dbReference type="Proteomes" id="UP000093482">
    <property type="component" value="Unassembled WGS sequence"/>
</dbReference>
<dbReference type="AlphaFoldDB" id="A0A1C0YJC1"/>
<dbReference type="EMBL" id="MATO01000056">
    <property type="protein sequence ID" value="OCS87241.1"/>
    <property type="molecule type" value="Genomic_DNA"/>
</dbReference>
<organism evidence="2 3">
    <name type="scientific">Caryophanon latum</name>
    <dbReference type="NCBI Taxonomy" id="33977"/>
    <lineage>
        <taxon>Bacteria</taxon>
        <taxon>Bacillati</taxon>
        <taxon>Bacillota</taxon>
        <taxon>Bacilli</taxon>
        <taxon>Bacillales</taxon>
        <taxon>Caryophanaceae</taxon>
        <taxon>Caryophanon</taxon>
    </lineage>
</organism>
<comment type="caution">
    <text evidence="2">The sequence shown here is derived from an EMBL/GenBank/DDBJ whole genome shotgun (WGS) entry which is preliminary data.</text>
</comment>
<gene>
    <name evidence="2" type="ORF">A6K76_02400</name>
</gene>
<keyword evidence="1" id="KW-0732">Signal</keyword>
<evidence type="ECO:0000256" key="1">
    <source>
        <dbReference type="SAM" id="SignalP"/>
    </source>
</evidence>
<feature type="signal peptide" evidence="1">
    <location>
        <begin position="1"/>
        <end position="23"/>
    </location>
</feature>
<sequence>MKKWLAALAAVSTICVIAPQAEAAEMIVQDGIHYEIFAGHNGKKEARVVKRELLFHYRIQLVGCR</sequence>
<reference evidence="2 3" key="1">
    <citation type="submission" date="2016-07" db="EMBL/GenBank/DDBJ databases">
        <title>Caryophanon latum genome sequencing.</title>
        <authorList>
            <person name="Verma A."/>
            <person name="Pal Y."/>
            <person name="Krishnamurthi S."/>
        </authorList>
    </citation>
    <scope>NUCLEOTIDE SEQUENCE [LARGE SCALE GENOMIC DNA]</scope>
    <source>
        <strain evidence="2 3">DSM 14151</strain>
    </source>
</reference>
<evidence type="ECO:0000313" key="3">
    <source>
        <dbReference type="Proteomes" id="UP000093482"/>
    </source>
</evidence>
<accession>A0A1C0YJC1</accession>
<proteinExistence type="predicted"/>
<protein>
    <submittedName>
        <fullName evidence="2">Uncharacterized protein</fullName>
    </submittedName>
</protein>
<evidence type="ECO:0000313" key="2">
    <source>
        <dbReference type="EMBL" id="OCS87241.1"/>
    </source>
</evidence>
<feature type="chain" id="PRO_5008649118" evidence="1">
    <location>
        <begin position="24"/>
        <end position="65"/>
    </location>
</feature>
<dbReference type="RefSeq" id="WP_066465714.1">
    <property type="nucleotide sequence ID" value="NZ_MATO01000056.1"/>
</dbReference>
<keyword evidence="3" id="KW-1185">Reference proteome</keyword>
<name>A0A1C0YJC1_9BACL</name>